<gene>
    <name evidence="12" type="ORF">DXC34_12755</name>
</gene>
<dbReference type="GO" id="GO:0032259">
    <property type="term" value="P:methylation"/>
    <property type="evidence" value="ECO:0007669"/>
    <property type="project" value="UniProtKB-KW"/>
</dbReference>
<keyword evidence="4 9" id="KW-0808">Transferase</keyword>
<dbReference type="SUPFAM" id="SSF46767">
    <property type="entry name" value="Methylated DNA-protein cysteine methyltransferase, C-terminal domain"/>
    <property type="match status" value="1"/>
</dbReference>
<comment type="catalytic activity">
    <reaction evidence="8 9">
        <text>a 6-O-methyl-2'-deoxyguanosine in DNA + L-cysteinyl-[protein] = S-methyl-L-cysteinyl-[protein] + a 2'-deoxyguanosine in DNA</text>
        <dbReference type="Rhea" id="RHEA:24000"/>
        <dbReference type="Rhea" id="RHEA-COMP:10131"/>
        <dbReference type="Rhea" id="RHEA-COMP:10132"/>
        <dbReference type="Rhea" id="RHEA-COMP:11367"/>
        <dbReference type="Rhea" id="RHEA-COMP:11368"/>
        <dbReference type="ChEBI" id="CHEBI:29950"/>
        <dbReference type="ChEBI" id="CHEBI:82612"/>
        <dbReference type="ChEBI" id="CHEBI:85445"/>
        <dbReference type="ChEBI" id="CHEBI:85448"/>
        <dbReference type="EC" id="2.1.1.63"/>
    </reaction>
</comment>
<dbReference type="PANTHER" id="PTHR10815">
    <property type="entry name" value="METHYLATED-DNA--PROTEIN-CYSTEINE METHYLTRANSFERASE"/>
    <property type="match status" value="1"/>
</dbReference>
<dbReference type="InterPro" id="IPR036217">
    <property type="entry name" value="MethylDNA_cys_MeTrfase_DNAb"/>
</dbReference>
<evidence type="ECO:0000256" key="1">
    <source>
        <dbReference type="ARBA" id="ARBA00001286"/>
    </source>
</evidence>
<dbReference type="InterPro" id="IPR014048">
    <property type="entry name" value="MethylDNA_cys_MeTrfase_DNA-bd"/>
</dbReference>
<protein>
    <recommendedName>
        <fullName evidence="9">Methylated-DNA--protein-cysteine methyltransferase</fullName>
        <ecNumber evidence="9">2.1.1.63</ecNumber>
    </recommendedName>
    <alternativeName>
        <fullName evidence="9">6-O-methylguanine-DNA methyltransferase</fullName>
        <shortName evidence="9">MGMT</shortName>
    </alternativeName>
    <alternativeName>
        <fullName evidence="9">O-6-methylguanine-DNA-alkyltransferase</fullName>
    </alternativeName>
</protein>
<dbReference type="Gene3D" id="1.10.10.10">
    <property type="entry name" value="Winged helix-like DNA-binding domain superfamily/Winged helix DNA-binding domain"/>
    <property type="match status" value="1"/>
</dbReference>
<keyword evidence="6" id="KW-0010">Activator</keyword>
<feature type="domain" description="Ada DNA repair metal-binding" evidence="11">
    <location>
        <begin position="6"/>
        <end position="66"/>
    </location>
</feature>
<evidence type="ECO:0000313" key="13">
    <source>
        <dbReference type="Proteomes" id="UP000261223"/>
    </source>
</evidence>
<evidence type="ECO:0000256" key="8">
    <source>
        <dbReference type="ARBA" id="ARBA00049348"/>
    </source>
</evidence>
<dbReference type="PANTHER" id="PTHR10815:SF5">
    <property type="entry name" value="METHYLATED-DNA--PROTEIN-CYSTEINE METHYLTRANSFERASE"/>
    <property type="match status" value="1"/>
</dbReference>
<dbReference type="GO" id="GO:0008270">
    <property type="term" value="F:zinc ion binding"/>
    <property type="evidence" value="ECO:0007669"/>
    <property type="project" value="InterPro"/>
</dbReference>
<feature type="active site" description="Nucleophile; methyl group acceptor" evidence="9">
    <location>
        <position position="210"/>
    </location>
</feature>
<dbReference type="SUPFAM" id="SSF57884">
    <property type="entry name" value="Ada DNA repair protein, N-terminal domain (N-Ada 10)"/>
    <property type="match status" value="1"/>
</dbReference>
<comment type="caution">
    <text evidence="12">The sequence shown here is derived from an EMBL/GenBank/DDBJ whole genome shotgun (WGS) entry which is preliminary data.</text>
</comment>
<dbReference type="InterPro" id="IPR004026">
    <property type="entry name" value="Ada_DNA_repair_Zn-bd"/>
</dbReference>
<evidence type="ECO:0000256" key="4">
    <source>
        <dbReference type="ARBA" id="ARBA00022679"/>
    </source>
</evidence>
<proteinExistence type="inferred from homology"/>
<evidence type="ECO:0000256" key="2">
    <source>
        <dbReference type="ARBA" id="ARBA00008711"/>
    </source>
</evidence>
<evidence type="ECO:0000259" key="10">
    <source>
        <dbReference type="Pfam" id="PF01035"/>
    </source>
</evidence>
<dbReference type="Pfam" id="PF01035">
    <property type="entry name" value="DNA_binding_1"/>
    <property type="match status" value="1"/>
</dbReference>
<keyword evidence="5 9" id="KW-0227">DNA damage</keyword>
<evidence type="ECO:0000256" key="3">
    <source>
        <dbReference type="ARBA" id="ARBA00022603"/>
    </source>
</evidence>
<dbReference type="FunFam" id="1.10.10.10:FF:000214">
    <property type="entry name" value="Methylated-DNA--protein-cysteine methyltransferase"/>
    <property type="match status" value="1"/>
</dbReference>
<dbReference type="InterPro" id="IPR036631">
    <property type="entry name" value="MGMT_N_sf"/>
</dbReference>
<evidence type="ECO:0000256" key="7">
    <source>
        <dbReference type="ARBA" id="ARBA00023204"/>
    </source>
</evidence>
<keyword evidence="3 9" id="KW-0489">Methyltransferase</keyword>
<comment type="catalytic activity">
    <reaction evidence="1 9">
        <text>a 4-O-methyl-thymidine in DNA + L-cysteinyl-[protein] = a thymidine in DNA + S-methyl-L-cysteinyl-[protein]</text>
        <dbReference type="Rhea" id="RHEA:53428"/>
        <dbReference type="Rhea" id="RHEA-COMP:10131"/>
        <dbReference type="Rhea" id="RHEA-COMP:10132"/>
        <dbReference type="Rhea" id="RHEA-COMP:13555"/>
        <dbReference type="Rhea" id="RHEA-COMP:13556"/>
        <dbReference type="ChEBI" id="CHEBI:29950"/>
        <dbReference type="ChEBI" id="CHEBI:82612"/>
        <dbReference type="ChEBI" id="CHEBI:137386"/>
        <dbReference type="ChEBI" id="CHEBI:137387"/>
        <dbReference type="EC" id="2.1.1.63"/>
    </reaction>
</comment>
<reference evidence="12 13" key="1">
    <citation type="submission" date="2018-08" db="EMBL/GenBank/DDBJ databases">
        <title>A genome reference for cultivated species of the human gut microbiota.</title>
        <authorList>
            <person name="Zou Y."/>
            <person name="Xue W."/>
            <person name="Luo G."/>
        </authorList>
    </citation>
    <scope>NUCLEOTIDE SEQUENCE [LARGE SCALE GENOMIC DNA]</scope>
    <source>
        <strain evidence="12 13">TF03-6</strain>
    </source>
</reference>
<dbReference type="Pfam" id="PF02805">
    <property type="entry name" value="Ada_Zn_binding"/>
    <property type="match status" value="1"/>
</dbReference>
<dbReference type="GO" id="GO:0003677">
    <property type="term" value="F:DNA binding"/>
    <property type="evidence" value="ECO:0007669"/>
    <property type="project" value="InterPro"/>
</dbReference>
<sequence>MDEKEKIKAILDRDSRYDGVFWYGVKSTGIVCKPSCSAKIPLLKNIELFDRVEDAIKSGYRPCKICMKVMKEKNTIKIKRYESPCGVLMLGSFGDKLCLCNWQVEKHRDHVDRRLKRILNAEFEEGTSEVIGKAERQLDEFFAGQRREFDMPLLFVGTDFQKTVWNELLKIPFGQTISYGEMARRIGMPEAVRAVANANGANSMSIFAPCHRVIGSDRSLTGYGGGLDAKRMLLELEGVL</sequence>
<comment type="similarity">
    <text evidence="2 9">Belongs to the MGMT family.</text>
</comment>
<evidence type="ECO:0000256" key="9">
    <source>
        <dbReference type="HAMAP-Rule" id="MF_00772"/>
    </source>
</evidence>
<dbReference type="GO" id="GO:0003908">
    <property type="term" value="F:methylated-DNA-[protein]-cysteine S-methyltransferase activity"/>
    <property type="evidence" value="ECO:0007669"/>
    <property type="project" value="UniProtKB-UniRule"/>
</dbReference>
<comment type="miscellaneous">
    <text evidence="9">This enzyme catalyzes only one turnover and therefore is not strictly catalytic. According to one definition, an enzyme is a biocatalyst that acts repeatedly and over many reaction cycles.</text>
</comment>
<evidence type="ECO:0000259" key="11">
    <source>
        <dbReference type="Pfam" id="PF02805"/>
    </source>
</evidence>
<dbReference type="GO" id="GO:0006355">
    <property type="term" value="P:regulation of DNA-templated transcription"/>
    <property type="evidence" value="ECO:0007669"/>
    <property type="project" value="InterPro"/>
</dbReference>
<dbReference type="EC" id="2.1.1.63" evidence="9"/>
<dbReference type="Proteomes" id="UP000261223">
    <property type="component" value="Unassembled WGS sequence"/>
</dbReference>
<comment type="subcellular location">
    <subcellularLocation>
        <location evidence="9">Cytoplasm</location>
    </subcellularLocation>
</comment>
<evidence type="ECO:0000256" key="6">
    <source>
        <dbReference type="ARBA" id="ARBA00023159"/>
    </source>
</evidence>
<dbReference type="Gene3D" id="3.40.10.10">
    <property type="entry name" value="DNA Methylphosphotriester Repair Domain"/>
    <property type="match status" value="1"/>
</dbReference>
<dbReference type="InterPro" id="IPR035451">
    <property type="entry name" value="Ada-like_dom_sf"/>
</dbReference>
<dbReference type="InterPro" id="IPR036388">
    <property type="entry name" value="WH-like_DNA-bd_sf"/>
</dbReference>
<comment type="function">
    <text evidence="9">Involved in the cellular defense against the biological effects of O6-methylguanine (O6-MeG) and O4-methylthymine (O4-MeT) in DNA. Repairs the methylated nucleobase in DNA by stoichiometrically transferring the methyl group to a cysteine residue in the enzyme. This is a suicide reaction: the enzyme is irreversibly inactivated.</text>
</comment>
<dbReference type="GO" id="GO:0006307">
    <property type="term" value="P:DNA alkylation repair"/>
    <property type="evidence" value="ECO:0007669"/>
    <property type="project" value="UniProtKB-UniRule"/>
</dbReference>
<organism evidence="12 13">
    <name type="scientific">Bacteroides stercoris</name>
    <dbReference type="NCBI Taxonomy" id="46506"/>
    <lineage>
        <taxon>Bacteria</taxon>
        <taxon>Pseudomonadati</taxon>
        <taxon>Bacteroidota</taxon>
        <taxon>Bacteroidia</taxon>
        <taxon>Bacteroidales</taxon>
        <taxon>Bacteroidaceae</taxon>
        <taxon>Bacteroides</taxon>
    </lineage>
</organism>
<dbReference type="NCBIfam" id="TIGR00589">
    <property type="entry name" value="ogt"/>
    <property type="match status" value="1"/>
</dbReference>
<evidence type="ECO:0000313" key="12">
    <source>
        <dbReference type="EMBL" id="RGM11568.1"/>
    </source>
</evidence>
<keyword evidence="7 9" id="KW-0234">DNA repair</keyword>
<accession>A0A3E4ULX7</accession>
<dbReference type="Gene3D" id="3.30.160.70">
    <property type="entry name" value="Methylated DNA-protein cysteine methyltransferase domain"/>
    <property type="match status" value="1"/>
</dbReference>
<keyword evidence="9" id="KW-0963">Cytoplasm</keyword>
<feature type="domain" description="Methylated-DNA-[protein]-cysteine S-methyltransferase DNA binding" evidence="10">
    <location>
        <begin position="159"/>
        <end position="239"/>
    </location>
</feature>
<evidence type="ECO:0000256" key="5">
    <source>
        <dbReference type="ARBA" id="ARBA00022763"/>
    </source>
</evidence>
<dbReference type="GO" id="GO:0005737">
    <property type="term" value="C:cytoplasm"/>
    <property type="evidence" value="ECO:0007669"/>
    <property type="project" value="UniProtKB-SubCell"/>
</dbReference>
<dbReference type="AlphaFoldDB" id="A0A3E4ULX7"/>
<dbReference type="HAMAP" id="MF_00772">
    <property type="entry name" value="OGT"/>
    <property type="match status" value="1"/>
</dbReference>
<dbReference type="CDD" id="cd06445">
    <property type="entry name" value="ATase"/>
    <property type="match status" value="1"/>
</dbReference>
<dbReference type="InterPro" id="IPR023546">
    <property type="entry name" value="MGMT"/>
</dbReference>
<dbReference type="SUPFAM" id="SSF53155">
    <property type="entry name" value="Methylated DNA-protein cysteine methyltransferase domain"/>
    <property type="match status" value="1"/>
</dbReference>
<name>A0A3E4ULX7_BACSE</name>
<dbReference type="EMBL" id="QSSV01000016">
    <property type="protein sequence ID" value="RGM11568.1"/>
    <property type="molecule type" value="Genomic_DNA"/>
</dbReference>